<feature type="compositionally biased region" description="Low complexity" evidence="1">
    <location>
        <begin position="84"/>
        <end position="99"/>
    </location>
</feature>
<sequence length="173" mass="18893">MSSTRNHASGRSRDDSVHISGRIPKKAKNSSNGASPPSKDTVSTSANNDRSNATDDTLDAITKARMAMMMFEEVTGEPSSFRFDSASSNGDDGNGKSSSVGTTQNGGKNQDKSTNEDHTAADEAKKIEEKKRQEEEEERNRQEEEARQRQRADGEAKRRAFKPKIATALDSLL</sequence>
<protein>
    <submittedName>
        <fullName evidence="2">Uncharacterized protein</fullName>
    </submittedName>
</protein>
<evidence type="ECO:0000313" key="3">
    <source>
        <dbReference type="Proteomes" id="UP000693970"/>
    </source>
</evidence>
<proteinExistence type="predicted"/>
<feature type="compositionally biased region" description="Polar residues" evidence="1">
    <location>
        <begin position="29"/>
        <end position="55"/>
    </location>
</feature>
<reference evidence="2" key="1">
    <citation type="journal article" date="2021" name="Sci. Rep.">
        <title>Diploid genomic architecture of Nitzschia inconspicua, an elite biomass production diatom.</title>
        <authorList>
            <person name="Oliver A."/>
            <person name="Podell S."/>
            <person name="Pinowska A."/>
            <person name="Traller J.C."/>
            <person name="Smith S.R."/>
            <person name="McClure R."/>
            <person name="Beliaev A."/>
            <person name="Bohutskyi P."/>
            <person name="Hill E.A."/>
            <person name="Rabines A."/>
            <person name="Zheng H."/>
            <person name="Allen L.Z."/>
            <person name="Kuo A."/>
            <person name="Grigoriev I.V."/>
            <person name="Allen A.E."/>
            <person name="Hazlebeck D."/>
            <person name="Allen E.E."/>
        </authorList>
    </citation>
    <scope>NUCLEOTIDE SEQUENCE</scope>
    <source>
        <strain evidence="2">Hildebrandi</strain>
    </source>
</reference>
<keyword evidence="3" id="KW-1185">Reference proteome</keyword>
<comment type="caution">
    <text evidence="2">The sequence shown here is derived from an EMBL/GenBank/DDBJ whole genome shotgun (WGS) entry which is preliminary data.</text>
</comment>
<dbReference type="EMBL" id="JAGRRH010000018">
    <property type="protein sequence ID" value="KAG7351220.1"/>
    <property type="molecule type" value="Genomic_DNA"/>
</dbReference>
<dbReference type="AlphaFoldDB" id="A0A9K3PKW2"/>
<organism evidence="2 3">
    <name type="scientific">Nitzschia inconspicua</name>
    <dbReference type="NCBI Taxonomy" id="303405"/>
    <lineage>
        <taxon>Eukaryota</taxon>
        <taxon>Sar</taxon>
        <taxon>Stramenopiles</taxon>
        <taxon>Ochrophyta</taxon>
        <taxon>Bacillariophyta</taxon>
        <taxon>Bacillariophyceae</taxon>
        <taxon>Bacillariophycidae</taxon>
        <taxon>Bacillariales</taxon>
        <taxon>Bacillariaceae</taxon>
        <taxon>Nitzschia</taxon>
    </lineage>
</organism>
<evidence type="ECO:0000313" key="2">
    <source>
        <dbReference type="EMBL" id="KAG7351220.1"/>
    </source>
</evidence>
<gene>
    <name evidence="2" type="ORF">IV203_010580</name>
</gene>
<reference evidence="2" key="2">
    <citation type="submission" date="2021-04" db="EMBL/GenBank/DDBJ databases">
        <authorList>
            <person name="Podell S."/>
        </authorList>
    </citation>
    <scope>NUCLEOTIDE SEQUENCE</scope>
    <source>
        <strain evidence="2">Hildebrandi</strain>
    </source>
</reference>
<feature type="region of interest" description="Disordered" evidence="1">
    <location>
        <begin position="1"/>
        <end position="173"/>
    </location>
</feature>
<dbReference type="Proteomes" id="UP000693970">
    <property type="component" value="Unassembled WGS sequence"/>
</dbReference>
<feature type="compositionally biased region" description="Basic and acidic residues" evidence="1">
    <location>
        <begin position="109"/>
        <end position="158"/>
    </location>
</feature>
<evidence type="ECO:0000256" key="1">
    <source>
        <dbReference type="SAM" id="MobiDB-lite"/>
    </source>
</evidence>
<accession>A0A9K3PKW2</accession>
<name>A0A9K3PKW2_9STRA</name>